<name>A0A0G0G1Q1_9BACT</name>
<gene>
    <name evidence="2" type="ORF">UR89_C0045G0004</name>
</gene>
<dbReference type="AlphaFoldDB" id="A0A0G0G1Q1"/>
<keyword evidence="1" id="KW-0812">Transmembrane</keyword>
<reference evidence="2 3" key="1">
    <citation type="journal article" date="2015" name="Nature">
        <title>rRNA introns, odd ribosomes, and small enigmatic genomes across a large radiation of phyla.</title>
        <authorList>
            <person name="Brown C.T."/>
            <person name="Hug L.A."/>
            <person name="Thomas B.C."/>
            <person name="Sharon I."/>
            <person name="Castelle C.J."/>
            <person name="Singh A."/>
            <person name="Wilkins M.J."/>
            <person name="Williams K.H."/>
            <person name="Banfield J.F."/>
        </authorList>
    </citation>
    <scope>NUCLEOTIDE SEQUENCE [LARGE SCALE GENOMIC DNA]</scope>
</reference>
<evidence type="ECO:0000256" key="1">
    <source>
        <dbReference type="SAM" id="Phobius"/>
    </source>
</evidence>
<keyword evidence="1" id="KW-0472">Membrane</keyword>
<evidence type="ECO:0000313" key="3">
    <source>
        <dbReference type="Proteomes" id="UP000034536"/>
    </source>
</evidence>
<evidence type="ECO:0008006" key="4">
    <source>
        <dbReference type="Google" id="ProtNLM"/>
    </source>
</evidence>
<accession>A0A0G0G1Q1</accession>
<dbReference type="Proteomes" id="UP000034536">
    <property type="component" value="Unassembled WGS sequence"/>
</dbReference>
<protein>
    <recommendedName>
        <fullName evidence="4">DUF5673 domain-containing protein</fullName>
    </recommendedName>
</protein>
<feature type="transmembrane region" description="Helical" evidence="1">
    <location>
        <begin position="31"/>
        <end position="49"/>
    </location>
</feature>
<evidence type="ECO:0000313" key="2">
    <source>
        <dbReference type="EMBL" id="KKP85702.1"/>
    </source>
</evidence>
<dbReference type="EMBL" id="LBQX01000045">
    <property type="protein sequence ID" value="KKP85702.1"/>
    <property type="molecule type" value="Genomic_DNA"/>
</dbReference>
<sequence>MLVYNDFMDDNPQVLYSWKAPLRPYKKRSGLIVRFYLAVSLLLSAIMFFFGDRILIVPIWALVFLFYVLTITPPPEVDNKITTFGLNAAGVTLRWESLSHFYFGKRFGFYTLTVVSRAPYFYHAYMVIPNIEGKKKITEILSNHLMFQEKPEKTLTDKILDVLSALVPDEEAT</sequence>
<organism evidence="2 3">
    <name type="scientific">Candidatus Roizmanbacteria bacterium GW2011_GWA2_35_8</name>
    <dbReference type="NCBI Taxonomy" id="1618479"/>
    <lineage>
        <taxon>Bacteria</taxon>
        <taxon>Candidatus Roizmaniibacteriota</taxon>
    </lineage>
</organism>
<proteinExistence type="predicted"/>
<keyword evidence="1" id="KW-1133">Transmembrane helix</keyword>
<feature type="transmembrane region" description="Helical" evidence="1">
    <location>
        <begin position="55"/>
        <end position="72"/>
    </location>
</feature>
<comment type="caution">
    <text evidence="2">The sequence shown here is derived from an EMBL/GenBank/DDBJ whole genome shotgun (WGS) entry which is preliminary data.</text>
</comment>